<gene>
    <name evidence="2" type="ORF">VIBC2010_16309</name>
</gene>
<organism evidence="2 3">
    <name type="scientific">Vibrio caribbeanicus ATCC BAA-2122</name>
    <dbReference type="NCBI Taxonomy" id="796620"/>
    <lineage>
        <taxon>Bacteria</taxon>
        <taxon>Pseudomonadati</taxon>
        <taxon>Pseudomonadota</taxon>
        <taxon>Gammaproteobacteria</taxon>
        <taxon>Vibrionales</taxon>
        <taxon>Vibrionaceae</taxon>
        <taxon>Vibrio</taxon>
    </lineage>
</organism>
<sequence length="169" mass="19429">MIYTKAFDSKRFCFVPIHQEHASELFEAVSHPLFPKPLVLAQIRTLEQAHHWCKERVSDWQSGETFVWSCVDKANQSIIGQVTIQKRVNGLTLAYWINPEFWGRGYATEMCRDALVYLSESGYQGTVWAGVHHWNTGSCRVLAKLGFERIKSGEEFLEYKISISNTKIA</sequence>
<accession>E3BEX6</accession>
<feature type="domain" description="N-acetyltransferase" evidence="1">
    <location>
        <begin position="24"/>
        <end position="164"/>
    </location>
</feature>
<comment type="caution">
    <text evidence="2">The sequence shown here is derived from an EMBL/GenBank/DDBJ whole genome shotgun (WGS) entry which is preliminary data.</text>
</comment>
<dbReference type="PANTHER" id="PTHR43792:SF1">
    <property type="entry name" value="N-ACETYLTRANSFERASE DOMAIN-CONTAINING PROTEIN"/>
    <property type="match status" value="1"/>
</dbReference>
<dbReference type="SUPFAM" id="SSF55729">
    <property type="entry name" value="Acyl-CoA N-acyltransferases (Nat)"/>
    <property type="match status" value="1"/>
</dbReference>
<proteinExistence type="predicted"/>
<dbReference type="PANTHER" id="PTHR43792">
    <property type="entry name" value="GNAT FAMILY, PUTATIVE (AFU_ORTHOLOGUE AFUA_3G00765)-RELATED-RELATED"/>
    <property type="match status" value="1"/>
</dbReference>
<dbReference type="InterPro" id="IPR000182">
    <property type="entry name" value="GNAT_dom"/>
</dbReference>
<name>E3BEX6_9VIBR</name>
<dbReference type="Pfam" id="PF13302">
    <property type="entry name" value="Acetyltransf_3"/>
    <property type="match status" value="1"/>
</dbReference>
<dbReference type="InterPro" id="IPR051531">
    <property type="entry name" value="N-acetyltransferase"/>
</dbReference>
<evidence type="ECO:0000259" key="1">
    <source>
        <dbReference type="PROSITE" id="PS51186"/>
    </source>
</evidence>
<evidence type="ECO:0000313" key="3">
    <source>
        <dbReference type="Proteomes" id="UP000002943"/>
    </source>
</evidence>
<dbReference type="EMBL" id="AEIU01000003">
    <property type="protein sequence ID" value="EFP98493.1"/>
    <property type="molecule type" value="Genomic_DNA"/>
</dbReference>
<dbReference type="Proteomes" id="UP000002943">
    <property type="component" value="Unassembled WGS sequence"/>
</dbReference>
<dbReference type="AlphaFoldDB" id="E3BEX6"/>
<dbReference type="GO" id="GO:0016747">
    <property type="term" value="F:acyltransferase activity, transferring groups other than amino-acyl groups"/>
    <property type="evidence" value="ECO:0007669"/>
    <property type="project" value="InterPro"/>
</dbReference>
<dbReference type="eggNOG" id="COG1670">
    <property type="taxonomic scope" value="Bacteria"/>
</dbReference>
<dbReference type="InterPro" id="IPR016181">
    <property type="entry name" value="Acyl_CoA_acyltransferase"/>
</dbReference>
<evidence type="ECO:0000313" key="2">
    <source>
        <dbReference type="EMBL" id="EFP98493.1"/>
    </source>
</evidence>
<reference evidence="2 3" key="1">
    <citation type="journal article" date="2012" name="Int. J. Syst. Evol. Microbiol.">
        <title>Vibrio caribbeanicus sp. nov., isolated from the marine sponge Scleritoderma cyanea.</title>
        <authorList>
            <person name="Hoffmann M."/>
            <person name="Monday S.R."/>
            <person name="Allard M.W."/>
            <person name="Strain E.A."/>
            <person name="Whittaker P."/>
            <person name="Naum M."/>
            <person name="McCarthy P.J."/>
            <person name="Lopez J.V."/>
            <person name="Fischer M."/>
            <person name="Brown E.W."/>
        </authorList>
    </citation>
    <scope>NUCLEOTIDE SEQUENCE [LARGE SCALE GENOMIC DNA]</scope>
    <source>
        <strain evidence="2 3">ATCC BAA-2122</strain>
    </source>
</reference>
<dbReference type="OrthoDB" id="9801669at2"/>
<dbReference type="STRING" id="796620.VIBC2010_16309"/>
<protein>
    <submittedName>
        <fullName evidence="2">Putative acetyltransferase</fullName>
    </submittedName>
</protein>
<keyword evidence="2" id="KW-0808">Transferase</keyword>
<dbReference type="Gene3D" id="3.40.630.30">
    <property type="match status" value="1"/>
</dbReference>
<dbReference type="RefSeq" id="WP_009599419.1">
    <property type="nucleotide sequence ID" value="NZ_AEIU01000003.1"/>
</dbReference>
<dbReference type="PROSITE" id="PS51186">
    <property type="entry name" value="GNAT"/>
    <property type="match status" value="1"/>
</dbReference>
<keyword evidence="3" id="KW-1185">Reference proteome</keyword>